<organism evidence="1 2">
    <name type="scientific">Gymnopus androsaceus JB14</name>
    <dbReference type="NCBI Taxonomy" id="1447944"/>
    <lineage>
        <taxon>Eukaryota</taxon>
        <taxon>Fungi</taxon>
        <taxon>Dikarya</taxon>
        <taxon>Basidiomycota</taxon>
        <taxon>Agaricomycotina</taxon>
        <taxon>Agaricomycetes</taxon>
        <taxon>Agaricomycetidae</taxon>
        <taxon>Agaricales</taxon>
        <taxon>Marasmiineae</taxon>
        <taxon>Omphalotaceae</taxon>
        <taxon>Gymnopus</taxon>
    </lineage>
</organism>
<dbReference type="AlphaFoldDB" id="A0A6A4IF58"/>
<sequence>MSSGSKTNNSATLVNIVKDVGDSQLQVSNRRLESIHNATSLVGTNESFIDIAGNQFRSILLGDVHVLRTLTNSVEIETMEETFENYEGTRTPPGIGTSTPIHSKIKAICRVKAVKVMTGQPSGFPLASTYTAVMYEGSGAQAAYRNNLLLYSELFCNEHVAQLFAVTRSAFPMMVFHNELLPLSEIKCSPVGSAYLRYRQDVDIEQTIFDVASILPHSLRAGAVVGLWFQPQSGFMCIGPPDLHIQRDFNWASPRFRHFEPLLKASATSPIALQTYQNSVDVIKHIEEHISSFWEFMFP</sequence>
<proteinExistence type="predicted"/>
<reference evidence="1" key="1">
    <citation type="journal article" date="2019" name="Environ. Microbiol.">
        <title>Fungal ecological strategies reflected in gene transcription - a case study of two litter decomposers.</title>
        <authorList>
            <person name="Barbi F."/>
            <person name="Kohler A."/>
            <person name="Barry K."/>
            <person name="Baskaran P."/>
            <person name="Daum C."/>
            <person name="Fauchery L."/>
            <person name="Ihrmark K."/>
            <person name="Kuo A."/>
            <person name="LaButti K."/>
            <person name="Lipzen A."/>
            <person name="Morin E."/>
            <person name="Grigoriev I.V."/>
            <person name="Henrissat B."/>
            <person name="Lindahl B."/>
            <person name="Martin F."/>
        </authorList>
    </citation>
    <scope>NUCLEOTIDE SEQUENCE</scope>
    <source>
        <strain evidence="1">JB14</strain>
    </source>
</reference>
<accession>A0A6A4IF58</accession>
<evidence type="ECO:0000313" key="1">
    <source>
        <dbReference type="EMBL" id="KAE9407434.1"/>
    </source>
</evidence>
<evidence type="ECO:0000313" key="2">
    <source>
        <dbReference type="Proteomes" id="UP000799118"/>
    </source>
</evidence>
<dbReference type="EMBL" id="ML769396">
    <property type="protein sequence ID" value="KAE9407434.1"/>
    <property type="molecule type" value="Genomic_DNA"/>
</dbReference>
<dbReference type="OrthoDB" id="3041260at2759"/>
<dbReference type="Proteomes" id="UP000799118">
    <property type="component" value="Unassembled WGS sequence"/>
</dbReference>
<name>A0A6A4IF58_9AGAR</name>
<protein>
    <submittedName>
        <fullName evidence="1">Uncharacterized protein</fullName>
    </submittedName>
</protein>
<gene>
    <name evidence="1" type="ORF">BT96DRAFT_132718</name>
</gene>
<keyword evidence="2" id="KW-1185">Reference proteome</keyword>